<reference evidence="6" key="1">
    <citation type="submission" date="2017-09" db="EMBL/GenBank/DDBJ databases">
        <title>Genome sequence of Nannocystis excedens DSM 71.</title>
        <authorList>
            <person name="Blom J."/>
        </authorList>
    </citation>
    <scope>NUCLEOTIDE SEQUENCE [LARGE SCALE GENOMIC DNA]</scope>
    <source>
        <strain evidence="6">type strain: E19</strain>
    </source>
</reference>
<comment type="cofactor">
    <cofactor evidence="3">
        <name>Zn(2+)</name>
        <dbReference type="ChEBI" id="CHEBI:29105"/>
    </cofactor>
    <text evidence="3">Binds 1 divalent metal cation per subunit.</text>
</comment>
<evidence type="ECO:0000313" key="5">
    <source>
        <dbReference type="EMBL" id="SON58007.1"/>
    </source>
</evidence>
<dbReference type="InterPro" id="IPR011042">
    <property type="entry name" value="6-blade_b-propeller_TolB-like"/>
</dbReference>
<dbReference type="InterPro" id="IPR013658">
    <property type="entry name" value="SGL"/>
</dbReference>
<dbReference type="GO" id="GO:0004341">
    <property type="term" value="F:gluconolactonase activity"/>
    <property type="evidence" value="ECO:0007669"/>
    <property type="project" value="TreeGrafter"/>
</dbReference>
<name>A0A2C9DCI1_9HYPH</name>
<dbReference type="PANTHER" id="PTHR10907">
    <property type="entry name" value="REGUCALCIN"/>
    <property type="match status" value="1"/>
</dbReference>
<comment type="similarity">
    <text evidence="1">Belongs to the SMP-30/CGR1 family.</text>
</comment>
<keyword evidence="5" id="KW-0378">Hydrolase</keyword>
<dbReference type="GO" id="GO:0050021">
    <property type="term" value="F:L-arabinonolactonase activity"/>
    <property type="evidence" value="ECO:0007669"/>
    <property type="project" value="UniProtKB-EC"/>
</dbReference>
<gene>
    <name evidence="5" type="primary">araB_1</name>
    <name evidence="5" type="ORF">HDIA_4466</name>
</gene>
<accession>A0A2C9DCI1</accession>
<dbReference type="Pfam" id="PF08450">
    <property type="entry name" value="SGL"/>
    <property type="match status" value="1"/>
</dbReference>
<evidence type="ECO:0000256" key="2">
    <source>
        <dbReference type="PIRSR" id="PIRSR605511-1"/>
    </source>
</evidence>
<feature type="active site" description="Proton donor/acceptor" evidence="2">
    <location>
        <position position="202"/>
    </location>
</feature>
<dbReference type="PANTHER" id="PTHR10907:SF47">
    <property type="entry name" value="REGUCALCIN"/>
    <property type="match status" value="1"/>
</dbReference>
<proteinExistence type="inferred from homology"/>
<keyword evidence="3" id="KW-0479">Metal-binding</keyword>
<dbReference type="OrthoDB" id="2633250at2"/>
<feature type="domain" description="SMP-30/Gluconolactonase/LRE-like region" evidence="4">
    <location>
        <begin position="19"/>
        <end position="260"/>
    </location>
</feature>
<evidence type="ECO:0000259" key="4">
    <source>
        <dbReference type="Pfam" id="PF08450"/>
    </source>
</evidence>
<dbReference type="GO" id="GO:0019853">
    <property type="term" value="P:L-ascorbic acid biosynthetic process"/>
    <property type="evidence" value="ECO:0007669"/>
    <property type="project" value="TreeGrafter"/>
</dbReference>
<organism evidence="5 6">
    <name type="scientific">Hartmannibacter diazotrophicus</name>
    <dbReference type="NCBI Taxonomy" id="1482074"/>
    <lineage>
        <taxon>Bacteria</taxon>
        <taxon>Pseudomonadati</taxon>
        <taxon>Pseudomonadota</taxon>
        <taxon>Alphaproteobacteria</taxon>
        <taxon>Hyphomicrobiales</taxon>
        <taxon>Pleomorphomonadaceae</taxon>
        <taxon>Hartmannibacter</taxon>
    </lineage>
</organism>
<feature type="binding site" evidence="3">
    <location>
        <position position="103"/>
    </location>
    <ligand>
        <name>substrate</name>
    </ligand>
</feature>
<dbReference type="SUPFAM" id="SSF63829">
    <property type="entry name" value="Calcium-dependent phosphotriesterase"/>
    <property type="match status" value="1"/>
</dbReference>
<dbReference type="KEGG" id="hdi:HDIA_4466"/>
<dbReference type="GO" id="GO:0005509">
    <property type="term" value="F:calcium ion binding"/>
    <property type="evidence" value="ECO:0007669"/>
    <property type="project" value="TreeGrafter"/>
</dbReference>
<dbReference type="RefSeq" id="WP_099558184.1">
    <property type="nucleotide sequence ID" value="NZ_LT960614.1"/>
</dbReference>
<dbReference type="InterPro" id="IPR005511">
    <property type="entry name" value="SMP-30"/>
</dbReference>
<dbReference type="Gene3D" id="2.120.10.30">
    <property type="entry name" value="TolB, C-terminal domain"/>
    <property type="match status" value="1"/>
</dbReference>
<dbReference type="Proteomes" id="UP000223606">
    <property type="component" value="Chromosome 1"/>
</dbReference>
<feature type="binding site" evidence="3">
    <location>
        <position position="105"/>
    </location>
    <ligand>
        <name>substrate</name>
    </ligand>
</feature>
<evidence type="ECO:0000256" key="3">
    <source>
        <dbReference type="PIRSR" id="PIRSR605511-2"/>
    </source>
</evidence>
<keyword evidence="3" id="KW-0862">Zinc</keyword>
<feature type="binding site" evidence="3">
    <location>
        <position position="202"/>
    </location>
    <ligand>
        <name>a divalent metal cation</name>
        <dbReference type="ChEBI" id="CHEBI:60240"/>
    </ligand>
</feature>
<dbReference type="AlphaFoldDB" id="A0A2C9DCI1"/>
<sequence>MRIETPSPRQLIDIPLGTGEGPLWDAANGLLLFIDIDAPALYRLDPDKKSLERFDMPAKIGSFGLCTDGRAIVALLSGIHLFDFATGKLEFIVNPEPDRPGNRLNDGKVGPDGRFWVGSMDDTPAKRQTAALYRIDHDGTATRVLDDLMLSNGLAWSPDGRTMYHSDTRKQIIHAFDYDLATGNLSNERIIARPGDADGRPDGGACDSAGNYWSAGVSAGCLNRYAPDGSLLARYMLPVPAPTMPCFGGPDLKTLYVTSLTRPDQPAGTLISFPAPVAGVPIARFGQPARH</sequence>
<keyword evidence="6" id="KW-1185">Reference proteome</keyword>
<dbReference type="EC" id="3.1.1.15" evidence="5"/>
<evidence type="ECO:0000313" key="6">
    <source>
        <dbReference type="Proteomes" id="UP000223606"/>
    </source>
</evidence>
<dbReference type="EMBL" id="LT960614">
    <property type="protein sequence ID" value="SON58007.1"/>
    <property type="molecule type" value="Genomic_DNA"/>
</dbReference>
<feature type="binding site" evidence="3">
    <location>
        <position position="152"/>
    </location>
    <ligand>
        <name>a divalent metal cation</name>
        <dbReference type="ChEBI" id="CHEBI:60240"/>
    </ligand>
</feature>
<protein>
    <submittedName>
        <fullName evidence="5">L-arabinolactonase</fullName>
        <ecNumber evidence="5">3.1.1.15</ecNumber>
    </submittedName>
</protein>
<dbReference type="PRINTS" id="PR01790">
    <property type="entry name" value="SMP30FAMILY"/>
</dbReference>
<evidence type="ECO:0000256" key="1">
    <source>
        <dbReference type="ARBA" id="ARBA00008853"/>
    </source>
</evidence>
<feature type="binding site" evidence="3">
    <location>
        <position position="20"/>
    </location>
    <ligand>
        <name>a divalent metal cation</name>
        <dbReference type="ChEBI" id="CHEBI:60240"/>
    </ligand>
</feature>